<organism evidence="1 2">
    <name type="scientific">Entomophthora muscae</name>
    <dbReference type="NCBI Taxonomy" id="34485"/>
    <lineage>
        <taxon>Eukaryota</taxon>
        <taxon>Fungi</taxon>
        <taxon>Fungi incertae sedis</taxon>
        <taxon>Zoopagomycota</taxon>
        <taxon>Entomophthoromycotina</taxon>
        <taxon>Entomophthoromycetes</taxon>
        <taxon>Entomophthorales</taxon>
        <taxon>Entomophthoraceae</taxon>
        <taxon>Entomophthora</taxon>
    </lineage>
</organism>
<gene>
    <name evidence="1" type="primary">LCB3_3</name>
    <name evidence="1" type="ORF">DSO57_1025252</name>
</gene>
<comment type="caution">
    <text evidence="1">The sequence shown here is derived from an EMBL/GenBank/DDBJ whole genome shotgun (WGS) entry which is preliminary data.</text>
</comment>
<dbReference type="EMBL" id="QTSX02001561">
    <property type="protein sequence ID" value="KAJ9080413.1"/>
    <property type="molecule type" value="Genomic_DNA"/>
</dbReference>
<name>A0ACC2U0T3_9FUNG</name>
<reference evidence="1" key="1">
    <citation type="submission" date="2022-04" db="EMBL/GenBank/DDBJ databases">
        <title>Genome of the entomopathogenic fungus Entomophthora muscae.</title>
        <authorList>
            <person name="Elya C."/>
            <person name="Lovett B.R."/>
            <person name="Lee E."/>
            <person name="Macias A.M."/>
            <person name="Hajek A.E."/>
            <person name="De Bivort B.L."/>
            <person name="Kasson M.T."/>
            <person name="De Fine Licht H.H."/>
            <person name="Stajich J.E."/>
        </authorList>
    </citation>
    <scope>NUCLEOTIDE SEQUENCE</scope>
    <source>
        <strain evidence="1">Berkeley</strain>
    </source>
</reference>
<proteinExistence type="predicted"/>
<dbReference type="Proteomes" id="UP001165960">
    <property type="component" value="Unassembled WGS sequence"/>
</dbReference>
<evidence type="ECO:0000313" key="2">
    <source>
        <dbReference type="Proteomes" id="UP001165960"/>
    </source>
</evidence>
<evidence type="ECO:0000313" key="1">
    <source>
        <dbReference type="EMBL" id="KAJ9080413.1"/>
    </source>
</evidence>
<accession>A0ACC2U0T3</accession>
<sequence length="403" mass="45682">MAPKQQERNVDASEAANKYPLKESNQNVPESEGFFNFTYSEYIKHNEGMRNWLWARVYLHHVFSKVVEYERPYHYRFQKFCRSPMLDAFMQRLTLVGSTASFIIIVPLMFLVGGKVSRFASHFSLVLAISVLLTNFFKDLLCLSRPAFPVERIDLVLKHSQEFGFPSCHTFLAVALGRVTMSYFFGPGTLDFEHLALAKTTLLLFLLAIVISRIYCGMHSLLDVLGGAILGWVTSEFYVVAVPYIETSMANTPQFSLFFVLTIASCLVIGFILPDPAWHGCPCFKDTCRVIGVIIAAPVSRANLCANPLSKIHSVVLPFPNSLIDMFIRILICGATLGTFDLVIHPMLKKTVFYYVPPEKYEKNQDCRLERMSASVYCEVFKFFMIIYLSSNTIPRLVTALSL</sequence>
<keyword evidence="2" id="KW-1185">Reference proteome</keyword>
<protein>
    <submittedName>
        <fullName evidence="1">Long-chain base-1-phosphate phosphatase</fullName>
    </submittedName>
</protein>